<dbReference type="InterPro" id="IPR050266">
    <property type="entry name" value="AB_hydrolase_sf"/>
</dbReference>
<evidence type="ECO:0000313" key="3">
    <source>
        <dbReference type="Proteomes" id="UP001172102"/>
    </source>
</evidence>
<name>A0AA40DXC8_9PEZI</name>
<reference evidence="2" key="1">
    <citation type="submission" date="2023-06" db="EMBL/GenBank/DDBJ databases">
        <title>Genome-scale phylogeny and comparative genomics of the fungal order Sordariales.</title>
        <authorList>
            <consortium name="Lawrence Berkeley National Laboratory"/>
            <person name="Hensen N."/>
            <person name="Bonometti L."/>
            <person name="Westerberg I."/>
            <person name="Brannstrom I.O."/>
            <person name="Guillou S."/>
            <person name="Cros-Aarteil S."/>
            <person name="Calhoun S."/>
            <person name="Haridas S."/>
            <person name="Kuo A."/>
            <person name="Mondo S."/>
            <person name="Pangilinan J."/>
            <person name="Riley R."/>
            <person name="Labutti K."/>
            <person name="Andreopoulos B."/>
            <person name="Lipzen A."/>
            <person name="Chen C."/>
            <person name="Yanf M."/>
            <person name="Daum C."/>
            <person name="Ng V."/>
            <person name="Clum A."/>
            <person name="Steindorff A."/>
            <person name="Ohm R."/>
            <person name="Martin F."/>
            <person name="Silar P."/>
            <person name="Natvig D."/>
            <person name="Lalanne C."/>
            <person name="Gautier V."/>
            <person name="Ament-Velasquez S.L."/>
            <person name="Kruys A."/>
            <person name="Hutchinson M.I."/>
            <person name="Powell A.J."/>
            <person name="Barry K."/>
            <person name="Miller A.N."/>
            <person name="Grigoriev I.V."/>
            <person name="Debuchy R."/>
            <person name="Gladieux P."/>
            <person name="Thoren M.H."/>
            <person name="Johannesson H."/>
        </authorList>
    </citation>
    <scope>NUCLEOTIDE SEQUENCE</scope>
    <source>
        <strain evidence="2">SMH4607-1</strain>
    </source>
</reference>
<comment type="caution">
    <text evidence="2">The sequence shown here is derived from an EMBL/GenBank/DDBJ whole genome shotgun (WGS) entry which is preliminary data.</text>
</comment>
<organism evidence="2 3">
    <name type="scientific">Lasiosphaeris hirsuta</name>
    <dbReference type="NCBI Taxonomy" id="260670"/>
    <lineage>
        <taxon>Eukaryota</taxon>
        <taxon>Fungi</taxon>
        <taxon>Dikarya</taxon>
        <taxon>Ascomycota</taxon>
        <taxon>Pezizomycotina</taxon>
        <taxon>Sordariomycetes</taxon>
        <taxon>Sordariomycetidae</taxon>
        <taxon>Sordariales</taxon>
        <taxon>Lasiosphaeriaceae</taxon>
        <taxon>Lasiosphaeris</taxon>
    </lineage>
</organism>
<sequence>MAIPTAVAAALPSTVELRWSPCHPVTFYVRASASNVVFKYPPDPYSPEDITAFTAACSANATGPLLNGTTLTTGTFRVKGTYCRPASSPHHRHQPPTLQLLVHGISYNRDIWSGQPFGDDYNWHASALSRGYHTLAIDRLAHGEDTYRRYPDPIAVVQGPLQMEILHQLIHAIRTGGHRSPLPRPFRRVVYVGHSYGAMLGTALVAKYPDDVDGLVVIGFSVFANATRTCERMQFMPAALVDTRFRKLPLGYLAGASRRGREELLYTGFYDDRIPGWDYRHQDTVTVGEMCSVGFVEPAEGFRGKPVLAVTGGCDELFCSGELPGTCEEKMRMTGLAMFPNAEYEMFVPPNTGHDLTLHYTAAQTMYRVQYFLDKRLA</sequence>
<dbReference type="SUPFAM" id="SSF53474">
    <property type="entry name" value="alpha/beta-Hydrolases"/>
    <property type="match status" value="1"/>
</dbReference>
<proteinExistence type="predicted"/>
<accession>A0AA40DXC8</accession>
<dbReference type="PANTHER" id="PTHR43798:SF33">
    <property type="entry name" value="HYDROLASE, PUTATIVE (AFU_ORTHOLOGUE AFUA_2G14860)-RELATED"/>
    <property type="match status" value="1"/>
</dbReference>
<dbReference type="InterPro" id="IPR000073">
    <property type="entry name" value="AB_hydrolase_1"/>
</dbReference>
<protein>
    <submittedName>
        <fullName evidence="2">Alpha/Beta hydrolase protein</fullName>
    </submittedName>
</protein>
<dbReference type="Pfam" id="PF12697">
    <property type="entry name" value="Abhydrolase_6"/>
    <property type="match status" value="1"/>
</dbReference>
<dbReference type="InterPro" id="IPR029058">
    <property type="entry name" value="AB_hydrolase_fold"/>
</dbReference>
<dbReference type="Gene3D" id="3.40.50.1820">
    <property type="entry name" value="alpha/beta hydrolase"/>
    <property type="match status" value="1"/>
</dbReference>
<dbReference type="PANTHER" id="PTHR43798">
    <property type="entry name" value="MONOACYLGLYCEROL LIPASE"/>
    <property type="match status" value="1"/>
</dbReference>
<dbReference type="GO" id="GO:0016787">
    <property type="term" value="F:hydrolase activity"/>
    <property type="evidence" value="ECO:0007669"/>
    <property type="project" value="UniProtKB-KW"/>
</dbReference>
<keyword evidence="3" id="KW-1185">Reference proteome</keyword>
<evidence type="ECO:0000259" key="1">
    <source>
        <dbReference type="Pfam" id="PF12697"/>
    </source>
</evidence>
<dbReference type="AlphaFoldDB" id="A0AA40DXC8"/>
<dbReference type="EMBL" id="JAUKUA010000004">
    <property type="protein sequence ID" value="KAK0715158.1"/>
    <property type="molecule type" value="Genomic_DNA"/>
</dbReference>
<feature type="domain" description="AB hydrolase-1" evidence="1">
    <location>
        <begin position="100"/>
        <end position="359"/>
    </location>
</feature>
<evidence type="ECO:0000313" key="2">
    <source>
        <dbReference type="EMBL" id="KAK0715158.1"/>
    </source>
</evidence>
<gene>
    <name evidence="2" type="ORF">B0H67DRAFT_553741</name>
</gene>
<keyword evidence="2" id="KW-0378">Hydrolase</keyword>
<dbReference type="Proteomes" id="UP001172102">
    <property type="component" value="Unassembled WGS sequence"/>
</dbReference>
<dbReference type="GO" id="GO:0016020">
    <property type="term" value="C:membrane"/>
    <property type="evidence" value="ECO:0007669"/>
    <property type="project" value="TreeGrafter"/>
</dbReference>